<dbReference type="SUPFAM" id="SSF103473">
    <property type="entry name" value="MFS general substrate transporter"/>
    <property type="match status" value="1"/>
</dbReference>
<dbReference type="InterPro" id="IPR005828">
    <property type="entry name" value="MFS_sugar_transport-like"/>
</dbReference>
<dbReference type="InterPro" id="IPR003663">
    <property type="entry name" value="Sugar/inositol_transpt"/>
</dbReference>
<evidence type="ECO:0000256" key="2">
    <source>
        <dbReference type="ARBA" id="ARBA00010992"/>
    </source>
</evidence>
<feature type="transmembrane region" description="Helical" evidence="9">
    <location>
        <begin position="155"/>
        <end position="180"/>
    </location>
</feature>
<evidence type="ECO:0000256" key="7">
    <source>
        <dbReference type="RuleBase" id="RU003346"/>
    </source>
</evidence>
<feature type="transmembrane region" description="Helical" evidence="9">
    <location>
        <begin position="98"/>
        <end position="117"/>
    </location>
</feature>
<dbReference type="InterPro" id="IPR050360">
    <property type="entry name" value="MFS_Sugar_Transporters"/>
</dbReference>
<evidence type="ECO:0000256" key="8">
    <source>
        <dbReference type="SAM" id="MobiDB-lite"/>
    </source>
</evidence>
<dbReference type="FunFam" id="1.20.1250.20:FF:000090">
    <property type="entry name" value="MFS sugar transporter, putative"/>
    <property type="match status" value="1"/>
</dbReference>
<feature type="transmembrane region" description="Helical" evidence="9">
    <location>
        <begin position="437"/>
        <end position="458"/>
    </location>
</feature>
<dbReference type="AlphaFoldDB" id="A0A8E5MLA3"/>
<keyword evidence="5 9" id="KW-1133">Transmembrane helix</keyword>
<dbReference type="RefSeq" id="XP_043001720.1">
    <property type="nucleotide sequence ID" value="XM_043145785.1"/>
</dbReference>
<proteinExistence type="inferred from homology"/>
<dbReference type="PANTHER" id="PTHR48022">
    <property type="entry name" value="PLASTIDIC GLUCOSE TRANSPORTER 4"/>
    <property type="match status" value="1"/>
</dbReference>
<evidence type="ECO:0000256" key="3">
    <source>
        <dbReference type="ARBA" id="ARBA00022448"/>
    </source>
</evidence>
<protein>
    <recommendedName>
        <fullName evidence="10">Major facilitator superfamily (MFS) profile domain-containing protein</fullName>
    </recommendedName>
</protein>
<dbReference type="InterPro" id="IPR005829">
    <property type="entry name" value="Sugar_transporter_CS"/>
</dbReference>
<feature type="region of interest" description="Disordered" evidence="8">
    <location>
        <begin position="483"/>
        <end position="510"/>
    </location>
</feature>
<feature type="transmembrane region" description="Helical" evidence="9">
    <location>
        <begin position="192"/>
        <end position="209"/>
    </location>
</feature>
<dbReference type="OrthoDB" id="6612291at2759"/>
<evidence type="ECO:0000256" key="5">
    <source>
        <dbReference type="ARBA" id="ARBA00022989"/>
    </source>
</evidence>
<evidence type="ECO:0000256" key="4">
    <source>
        <dbReference type="ARBA" id="ARBA00022692"/>
    </source>
</evidence>
<dbReference type="NCBIfam" id="TIGR00879">
    <property type="entry name" value="SP"/>
    <property type="match status" value="1"/>
</dbReference>
<dbReference type="GO" id="GO:0016020">
    <property type="term" value="C:membrane"/>
    <property type="evidence" value="ECO:0007669"/>
    <property type="project" value="UniProtKB-SubCell"/>
</dbReference>
<dbReference type="GO" id="GO:0005351">
    <property type="term" value="F:carbohydrate:proton symporter activity"/>
    <property type="evidence" value="ECO:0007669"/>
    <property type="project" value="TreeGrafter"/>
</dbReference>
<dbReference type="GeneID" id="66069065"/>
<feature type="transmembrane region" description="Helical" evidence="9">
    <location>
        <begin position="123"/>
        <end position="143"/>
    </location>
</feature>
<evidence type="ECO:0000256" key="1">
    <source>
        <dbReference type="ARBA" id="ARBA00004141"/>
    </source>
</evidence>
<organism evidence="11 12">
    <name type="scientific">Ustilaginoidea virens</name>
    <name type="common">Rice false smut fungus</name>
    <name type="synonym">Villosiclava virens</name>
    <dbReference type="NCBI Taxonomy" id="1159556"/>
    <lineage>
        <taxon>Eukaryota</taxon>
        <taxon>Fungi</taxon>
        <taxon>Dikarya</taxon>
        <taxon>Ascomycota</taxon>
        <taxon>Pezizomycotina</taxon>
        <taxon>Sordariomycetes</taxon>
        <taxon>Hypocreomycetidae</taxon>
        <taxon>Hypocreales</taxon>
        <taxon>Clavicipitaceae</taxon>
        <taxon>Ustilaginoidea</taxon>
    </lineage>
</organism>
<feature type="transmembrane region" description="Helical" evidence="9">
    <location>
        <begin position="407"/>
        <end position="425"/>
    </location>
</feature>
<feature type="transmembrane region" description="Helical" evidence="9">
    <location>
        <begin position="368"/>
        <end position="395"/>
    </location>
</feature>
<gene>
    <name evidence="11" type="ORF">UV8b_08288</name>
</gene>
<evidence type="ECO:0000256" key="6">
    <source>
        <dbReference type="ARBA" id="ARBA00023136"/>
    </source>
</evidence>
<evidence type="ECO:0000259" key="10">
    <source>
        <dbReference type="PROSITE" id="PS50850"/>
    </source>
</evidence>
<evidence type="ECO:0000256" key="9">
    <source>
        <dbReference type="SAM" id="Phobius"/>
    </source>
</evidence>
<dbReference type="Proteomes" id="UP000027002">
    <property type="component" value="Chromosome 7"/>
</dbReference>
<dbReference type="PROSITE" id="PS50850">
    <property type="entry name" value="MFS"/>
    <property type="match status" value="1"/>
</dbReference>
<name>A0A8E5MLA3_USTVR</name>
<dbReference type="EMBL" id="CP072759">
    <property type="protein sequence ID" value="QUC24047.1"/>
    <property type="molecule type" value="Genomic_DNA"/>
</dbReference>
<dbReference type="Pfam" id="PF00083">
    <property type="entry name" value="Sugar_tr"/>
    <property type="match status" value="1"/>
</dbReference>
<feature type="domain" description="Major facilitator superfamily (MFS) profile" evidence="10">
    <location>
        <begin position="17"/>
        <end position="462"/>
    </location>
</feature>
<dbReference type="KEGG" id="uvi:66069065"/>
<dbReference type="InterPro" id="IPR020846">
    <property type="entry name" value="MFS_dom"/>
</dbReference>
<dbReference type="PRINTS" id="PR00171">
    <property type="entry name" value="SUGRTRNSPORT"/>
</dbReference>
<dbReference type="PROSITE" id="PS00216">
    <property type="entry name" value="SUGAR_TRANSPORT_1"/>
    <property type="match status" value="1"/>
</dbReference>
<comment type="subcellular location">
    <subcellularLocation>
        <location evidence="1">Membrane</location>
        <topology evidence="1">Multi-pass membrane protein</topology>
    </subcellularLocation>
</comment>
<keyword evidence="12" id="KW-1185">Reference proteome</keyword>
<accession>A0A8E5MLA3</accession>
<reference evidence="11" key="1">
    <citation type="submission" date="2020-03" db="EMBL/GenBank/DDBJ databases">
        <title>A mixture of massive structural variations and highly conserved coding sequences in Ustilaginoidea virens genome.</title>
        <authorList>
            <person name="Zhang K."/>
            <person name="Zhao Z."/>
            <person name="Zhang Z."/>
            <person name="Li Y."/>
            <person name="Hsiang T."/>
            <person name="Sun W."/>
        </authorList>
    </citation>
    <scope>NUCLEOTIDE SEQUENCE</scope>
    <source>
        <strain evidence="11">UV-8b</strain>
    </source>
</reference>
<feature type="transmembrane region" description="Helical" evidence="9">
    <location>
        <begin position="343"/>
        <end position="362"/>
    </location>
</feature>
<sequence length="510" mass="54747">MAPYLGLRGSALSRAFIGLVVLPAFFCYGYNLSVAGGLLTLDSFVQAFPQLDTINTVGEELRRNSTIQGTVVALFTVGGMLGSLSCVYLGDKLGRRRVIFVASATTAIGAALMALSFSLAQLITARIVLGIGTGGYVATVPVWQSEISKPSKRGAHVVTNGIFLGAGASVALWIALGFYFVKGTTLSWRFPLGFQIILLVITMVFVCVLPESPRWLVKQGRHDEARAILAALGDVDPDHDAITQEIRDIRLSLSVCGTMSWKTMFSMGNQRMLHRTALAAAGQMFQQLCGINLITMYATTILEQHLGMGPVKSRALAASMCMTQPLGGFFAFFTIDRLGRRRLMLWSAAGMAACMAVLSGTTSARDNAVALLVAIVFLFAFQFIFTVGYSGLTFLYAAEIAPLPLRAAISAVSTAVVWVFNFLLAEVTPVGFNTIGSRFYVVFAVLNAAIVPTVYLFFPETSGRSLEEIDDIFTRSKSIWDPPRVAKSVQSSPEGGASLDKDESIGQAAA</sequence>
<feature type="transmembrane region" description="Helical" evidence="9">
    <location>
        <begin position="12"/>
        <end position="31"/>
    </location>
</feature>
<feature type="transmembrane region" description="Helical" evidence="9">
    <location>
        <begin position="272"/>
        <end position="295"/>
    </location>
</feature>
<keyword evidence="6 9" id="KW-0472">Membrane</keyword>
<dbReference type="InterPro" id="IPR036259">
    <property type="entry name" value="MFS_trans_sf"/>
</dbReference>
<dbReference type="PANTHER" id="PTHR48022:SF45">
    <property type="entry name" value="MAJOR FACILITATOR SUPERFAMILY (MFS) PROFILE DOMAIN-CONTAINING PROTEIN-RELATED"/>
    <property type="match status" value="1"/>
</dbReference>
<evidence type="ECO:0000313" key="11">
    <source>
        <dbReference type="EMBL" id="QUC24047.1"/>
    </source>
</evidence>
<dbReference type="Gene3D" id="1.20.1250.20">
    <property type="entry name" value="MFS general substrate transporter like domains"/>
    <property type="match status" value="1"/>
</dbReference>
<comment type="similarity">
    <text evidence="2 7">Belongs to the major facilitator superfamily. Sugar transporter (TC 2.A.1.1) family.</text>
</comment>
<feature type="transmembrane region" description="Helical" evidence="9">
    <location>
        <begin position="67"/>
        <end position="89"/>
    </location>
</feature>
<keyword evidence="3 7" id="KW-0813">Transport</keyword>
<keyword evidence="4 9" id="KW-0812">Transmembrane</keyword>
<feature type="transmembrane region" description="Helical" evidence="9">
    <location>
        <begin position="315"/>
        <end position="336"/>
    </location>
</feature>
<evidence type="ECO:0000313" key="12">
    <source>
        <dbReference type="Proteomes" id="UP000027002"/>
    </source>
</evidence>